<dbReference type="KEGG" id="obi:106878918"/>
<dbReference type="OrthoDB" id="10052321at2759"/>
<evidence type="ECO:0008006" key="2">
    <source>
        <dbReference type="Google" id="ProtNLM"/>
    </source>
</evidence>
<dbReference type="GO" id="GO:0005763">
    <property type="term" value="C:mitochondrial small ribosomal subunit"/>
    <property type="evidence" value="ECO:0007669"/>
    <property type="project" value="TreeGrafter"/>
</dbReference>
<dbReference type="AlphaFoldDB" id="A0A0L8G5X1"/>
<dbReference type="STRING" id="37653.A0A0L8G5X1"/>
<organism evidence="1">
    <name type="scientific">Octopus bimaculoides</name>
    <name type="common">California two-spotted octopus</name>
    <dbReference type="NCBI Taxonomy" id="37653"/>
    <lineage>
        <taxon>Eukaryota</taxon>
        <taxon>Metazoa</taxon>
        <taxon>Spiralia</taxon>
        <taxon>Lophotrochozoa</taxon>
        <taxon>Mollusca</taxon>
        <taxon>Cephalopoda</taxon>
        <taxon>Coleoidea</taxon>
        <taxon>Octopodiformes</taxon>
        <taxon>Octopoda</taxon>
        <taxon>Incirrata</taxon>
        <taxon>Octopodidae</taxon>
        <taxon>Octopus</taxon>
    </lineage>
</organism>
<protein>
    <recommendedName>
        <fullName evidence="2">28S ribosomal protein S22, mitochondrial</fullName>
    </recommendedName>
</protein>
<gene>
    <name evidence="1" type="ORF">OCBIM_22039453mg</name>
</gene>
<sequence length="355" mass="41143">MASLVKPVFLLRCQQLISRYSKTIIQSRKLPAACCSTSTDDPIKLKENESTLLPKDPLPIFLNENTQTILQKITGFDLEKIFRTKKIPLRNPKYKLMVQEELEKEQAKAVALGKARLQMPPVMKEEKDLSDVVLSNDTCLDKLNKKKLVFTDISLDVSHKKRFIVVREPDGKLRHASVDERTRLIQTYFPFEGRKILSPKMFQGEQLEKLLEKGSFEYILDKACIQFEPDHPDYIRVTQRTYEFIQQVGAFDTLRSTRHFGPMAFYYIWYNKVDRLLMDMIERNLISDAADVVRLYNLIHADSSCAETSQDVDNDLDLLKIFCVTSSTEKPHLELTLQVYEDKQNGEEYQESSVS</sequence>
<dbReference type="EMBL" id="KQ423671">
    <property type="protein sequence ID" value="KOF72436.1"/>
    <property type="molecule type" value="Genomic_DNA"/>
</dbReference>
<dbReference type="Pfam" id="PF10245">
    <property type="entry name" value="MRP-S22"/>
    <property type="match status" value="1"/>
</dbReference>
<accession>A0A0L8G5X1</accession>
<dbReference type="GO" id="GO:0003735">
    <property type="term" value="F:structural constituent of ribosome"/>
    <property type="evidence" value="ECO:0007669"/>
    <property type="project" value="TreeGrafter"/>
</dbReference>
<dbReference type="PANTHER" id="PTHR13071:SF4">
    <property type="entry name" value="SMALL RIBOSOMAL SUBUNIT PROTEIN MS22"/>
    <property type="match status" value="1"/>
</dbReference>
<name>A0A0L8G5X1_OCTBM</name>
<dbReference type="InterPro" id="IPR019374">
    <property type="entry name" value="Ribosomal_mS22"/>
</dbReference>
<evidence type="ECO:0000313" key="1">
    <source>
        <dbReference type="EMBL" id="KOF72436.1"/>
    </source>
</evidence>
<dbReference type="PANTHER" id="PTHR13071">
    <property type="entry name" value="MITOCHONDRIAL 28S RIBOSOMAL PROTEIN S22"/>
    <property type="match status" value="1"/>
</dbReference>
<proteinExistence type="predicted"/>
<reference evidence="1" key="1">
    <citation type="submission" date="2015-07" db="EMBL/GenBank/DDBJ databases">
        <title>MeaNS - Measles Nucleotide Surveillance Program.</title>
        <authorList>
            <person name="Tran T."/>
            <person name="Druce J."/>
        </authorList>
    </citation>
    <scope>NUCLEOTIDE SEQUENCE</scope>
    <source>
        <strain evidence="1">UCB-OBI-ISO-001</strain>
        <tissue evidence="1">Gonad</tissue>
    </source>
</reference>
<dbReference type="OMA" id="GYIELTL"/>